<dbReference type="InterPro" id="IPR013212">
    <property type="entry name" value="Mad3/Bub1_I"/>
</dbReference>
<evidence type="ECO:0000256" key="4">
    <source>
        <dbReference type="ARBA" id="ARBA00023328"/>
    </source>
</evidence>
<feature type="region of interest" description="Disordered" evidence="5">
    <location>
        <begin position="597"/>
        <end position="640"/>
    </location>
</feature>
<evidence type="ECO:0000259" key="7">
    <source>
        <dbReference type="PROSITE" id="PS51489"/>
    </source>
</evidence>
<proteinExistence type="predicted"/>
<dbReference type="GO" id="GO:0032991">
    <property type="term" value="C:protein-containing complex"/>
    <property type="evidence" value="ECO:0007669"/>
    <property type="project" value="UniProtKB-ARBA"/>
</dbReference>
<dbReference type="SMART" id="SM00777">
    <property type="entry name" value="Mad3_BUB1_I"/>
    <property type="match status" value="1"/>
</dbReference>
<evidence type="ECO:0000256" key="3">
    <source>
        <dbReference type="ARBA" id="ARBA00022838"/>
    </source>
</evidence>
<feature type="compositionally biased region" description="Polar residues" evidence="5">
    <location>
        <begin position="318"/>
        <end position="334"/>
    </location>
</feature>
<dbReference type="CDD" id="cd13981">
    <property type="entry name" value="STKc_Bub1_BubR1"/>
    <property type="match status" value="1"/>
</dbReference>
<dbReference type="Gene3D" id="1.10.510.10">
    <property type="entry name" value="Transferase(Phosphotransferase) domain 1"/>
    <property type="match status" value="1"/>
</dbReference>
<dbReference type="InterPro" id="IPR012572">
    <property type="entry name" value="Mad3/Bub1_II"/>
</dbReference>
<accession>A0A4V4HIQ9</accession>
<feature type="compositionally biased region" description="Basic and acidic residues" evidence="5">
    <location>
        <begin position="494"/>
        <end position="504"/>
    </location>
</feature>
<name>A0A4V4HIQ9_DENBC</name>
<protein>
    <submittedName>
        <fullName evidence="8">Uncharacterized protein</fullName>
    </submittedName>
</protein>
<dbReference type="PROSITE" id="PS50011">
    <property type="entry name" value="PROTEIN_KINASE_DOM"/>
    <property type="match status" value="1"/>
</dbReference>
<feature type="compositionally biased region" description="Acidic residues" evidence="5">
    <location>
        <begin position="757"/>
        <end position="770"/>
    </location>
</feature>
<dbReference type="PANTHER" id="PTHR14030">
    <property type="entry name" value="MITOTIC CHECKPOINT SERINE/THREONINE-PROTEIN KINASE BUB1"/>
    <property type="match status" value="1"/>
</dbReference>
<evidence type="ECO:0000313" key="8">
    <source>
        <dbReference type="EMBL" id="THV07416.1"/>
    </source>
</evidence>
<dbReference type="OrthoDB" id="248495at2759"/>
<dbReference type="Gene3D" id="6.10.20.170">
    <property type="match status" value="1"/>
</dbReference>
<dbReference type="InterPro" id="IPR008271">
    <property type="entry name" value="Ser/Thr_kinase_AS"/>
</dbReference>
<sequence length="1072" mass="120731">MDGDLKKQYDSYRSRISSIDNEDDPLAVYVEFVQWTINNNDPNSELPQLLKEATKAFDGDATYKSDLRYLKLWIQYAHRSKFSTLSVFGYLYKHAIGTSYSLLYEEYANVLEKNEKISEADAVYRKGVQNQARPIERLKSKYAAFRSRISSPSSSAPSTSSSSQKPSDSSSTTPASSTAESRYAVMLAAVPPRKRTEKLNFDFSLLYTPENGEYCIEEARTKSMGLLRKKWPILPPNPPKPAKRRGSSSSSSSRDDDQTDPNRNGTSRRKSLYPEPTVTINTREALNDVFGMYNSPEKTIKLAAGSKHLPVRRVSSITPNTLSKPTTAVSQNAGGFQPFVDENANSNVKRKENKPAPAPRKFTPFVDLNSQKTAAPASRSAFSIKEAPARQNENEKKRPFGDSGFSKVFAPEPREATSQDIPQPKPKAVFTPFVDENSGAPFKVFSRPTETENVFASKERKAFAPLAGAKSPFTPFQDPAPSKSMVEQGDEQDDRSQAEQHVGYEEGQSEEYDDDYDDEGDFVVDLPPEEEYQQEAAYEEEQSFGEQEVPLGGRFGKFNVMTPITERTFEYTATRSVQGSPSALLRHIPENPEEEMLVQEENEEDETAQNDNENDSRHVPFKLVPQSQREDSSLNGLEQSTSKLTLAESLARSASFRPPNPCNPFDPPIINTLLSTRIHSDKSFFDLRDQECHTLEELQKFAKKSRVSNGGRSSGGNVGMPNSHSLNLAGQRFNVLEKLGEGGFGSVFKAKDKGSGDQDDDLDDDDMDDWDDLDLDEENSSIVALKVVKPRNLWEYHVLRRVHNALPPSCRRYIILPHALYAFKDESYLVLDFCSQGSLLDIVNGAETAGVSQQGACLDELLVMFFTIELMKLLEALHNAGFIHGDLKIDNCLLRLDELSSPSEWASNYSPSGEQGWGAKGLKLIDFGRTIDTKLFPSDQQFIAEWETDERDCFEIREGRPWTYQTDYFGLLSIIYCMFWGKYIQASSLSKVGERYKVTTPLKRYWQTVLWTRLFDVLLNPGMVREDGSMPVSEELGMIRKEMEEWLKANCNRTSGTLKGLLRKVEMYCLRQ</sequence>
<dbReference type="PROSITE" id="PS51489">
    <property type="entry name" value="BUB1_N"/>
    <property type="match status" value="1"/>
</dbReference>
<feature type="region of interest" description="Disordered" evidence="5">
    <location>
        <begin position="750"/>
        <end position="770"/>
    </location>
</feature>
<gene>
    <name evidence="8" type="ORF">K435DRAFT_742569</name>
</gene>
<reference evidence="8 9" key="1">
    <citation type="journal article" date="2019" name="Nat. Ecol. Evol.">
        <title>Megaphylogeny resolves global patterns of mushroom evolution.</title>
        <authorList>
            <person name="Varga T."/>
            <person name="Krizsan K."/>
            <person name="Foldi C."/>
            <person name="Dima B."/>
            <person name="Sanchez-Garcia M."/>
            <person name="Sanchez-Ramirez S."/>
            <person name="Szollosi G.J."/>
            <person name="Szarkandi J.G."/>
            <person name="Papp V."/>
            <person name="Albert L."/>
            <person name="Andreopoulos W."/>
            <person name="Angelini C."/>
            <person name="Antonin V."/>
            <person name="Barry K.W."/>
            <person name="Bougher N.L."/>
            <person name="Buchanan P."/>
            <person name="Buyck B."/>
            <person name="Bense V."/>
            <person name="Catcheside P."/>
            <person name="Chovatia M."/>
            <person name="Cooper J."/>
            <person name="Damon W."/>
            <person name="Desjardin D."/>
            <person name="Finy P."/>
            <person name="Geml J."/>
            <person name="Haridas S."/>
            <person name="Hughes K."/>
            <person name="Justo A."/>
            <person name="Karasinski D."/>
            <person name="Kautmanova I."/>
            <person name="Kiss B."/>
            <person name="Kocsube S."/>
            <person name="Kotiranta H."/>
            <person name="LaButti K.M."/>
            <person name="Lechner B.E."/>
            <person name="Liimatainen K."/>
            <person name="Lipzen A."/>
            <person name="Lukacs Z."/>
            <person name="Mihaltcheva S."/>
            <person name="Morgado L.N."/>
            <person name="Niskanen T."/>
            <person name="Noordeloos M.E."/>
            <person name="Ohm R.A."/>
            <person name="Ortiz-Santana B."/>
            <person name="Ovrebo C."/>
            <person name="Racz N."/>
            <person name="Riley R."/>
            <person name="Savchenko A."/>
            <person name="Shiryaev A."/>
            <person name="Soop K."/>
            <person name="Spirin V."/>
            <person name="Szebenyi C."/>
            <person name="Tomsovsky M."/>
            <person name="Tulloss R.E."/>
            <person name="Uehling J."/>
            <person name="Grigoriev I.V."/>
            <person name="Vagvolgyi C."/>
            <person name="Papp T."/>
            <person name="Martin F.M."/>
            <person name="Miettinen O."/>
            <person name="Hibbett D.S."/>
            <person name="Nagy L.G."/>
        </authorList>
    </citation>
    <scope>NUCLEOTIDE SEQUENCE [LARGE SCALE GENOMIC DNA]</scope>
    <source>
        <strain evidence="8 9">CBS 962.96</strain>
    </source>
</reference>
<comment type="subcellular location">
    <subcellularLocation>
        <location evidence="1">Chromosome</location>
        <location evidence="1">Centromere</location>
        <location evidence="1">Kinetochore</location>
    </subcellularLocation>
</comment>
<evidence type="ECO:0000259" key="6">
    <source>
        <dbReference type="PROSITE" id="PS50011"/>
    </source>
</evidence>
<dbReference type="Pfam" id="PF00069">
    <property type="entry name" value="Pkinase"/>
    <property type="match status" value="1"/>
</dbReference>
<keyword evidence="2" id="KW-0158">Chromosome</keyword>
<dbReference type="GO" id="GO:0005634">
    <property type="term" value="C:nucleus"/>
    <property type="evidence" value="ECO:0007669"/>
    <property type="project" value="TreeGrafter"/>
</dbReference>
<dbReference type="GO" id="GO:0007094">
    <property type="term" value="P:mitotic spindle assembly checkpoint signaling"/>
    <property type="evidence" value="ECO:0007669"/>
    <property type="project" value="InterPro"/>
</dbReference>
<evidence type="ECO:0000313" key="9">
    <source>
        <dbReference type="Proteomes" id="UP000297245"/>
    </source>
</evidence>
<dbReference type="GO" id="GO:0005524">
    <property type="term" value="F:ATP binding"/>
    <property type="evidence" value="ECO:0007669"/>
    <property type="project" value="InterPro"/>
</dbReference>
<dbReference type="InterPro" id="IPR015661">
    <property type="entry name" value="Bub1/Mad3"/>
</dbReference>
<organism evidence="8 9">
    <name type="scientific">Dendrothele bispora (strain CBS 962.96)</name>
    <dbReference type="NCBI Taxonomy" id="1314807"/>
    <lineage>
        <taxon>Eukaryota</taxon>
        <taxon>Fungi</taxon>
        <taxon>Dikarya</taxon>
        <taxon>Basidiomycota</taxon>
        <taxon>Agaricomycotina</taxon>
        <taxon>Agaricomycetes</taxon>
        <taxon>Agaricomycetidae</taxon>
        <taxon>Agaricales</taxon>
        <taxon>Agaricales incertae sedis</taxon>
        <taxon>Dendrothele</taxon>
    </lineage>
</organism>
<dbReference type="Gene3D" id="1.25.40.430">
    <property type="match status" value="1"/>
</dbReference>
<dbReference type="PROSITE" id="PS00108">
    <property type="entry name" value="PROTEIN_KINASE_ST"/>
    <property type="match status" value="1"/>
</dbReference>
<feature type="region of interest" description="Disordered" evidence="5">
    <location>
        <begin position="318"/>
        <end position="341"/>
    </location>
</feature>
<feature type="region of interest" description="Disordered" evidence="5">
    <location>
        <begin position="149"/>
        <end position="180"/>
    </location>
</feature>
<keyword evidence="4" id="KW-0137">Centromere</keyword>
<dbReference type="Proteomes" id="UP000297245">
    <property type="component" value="Unassembled WGS sequence"/>
</dbReference>
<feature type="region of interest" description="Disordered" evidence="5">
    <location>
        <begin position="372"/>
        <end position="433"/>
    </location>
</feature>
<feature type="region of interest" description="Disordered" evidence="5">
    <location>
        <begin position="703"/>
        <end position="724"/>
    </location>
</feature>
<dbReference type="GO" id="GO:0004672">
    <property type="term" value="F:protein kinase activity"/>
    <property type="evidence" value="ECO:0007669"/>
    <property type="project" value="InterPro"/>
</dbReference>
<dbReference type="PANTHER" id="PTHR14030:SF4">
    <property type="entry name" value="BUB1 KINASE, ISOFORM A-RELATED"/>
    <property type="match status" value="1"/>
</dbReference>
<dbReference type="GO" id="GO:0051754">
    <property type="term" value="P:meiotic sister chromatid cohesion, centromeric"/>
    <property type="evidence" value="ECO:0007669"/>
    <property type="project" value="TreeGrafter"/>
</dbReference>
<dbReference type="InterPro" id="IPR000719">
    <property type="entry name" value="Prot_kinase_dom"/>
</dbReference>
<dbReference type="EMBL" id="ML179038">
    <property type="protein sequence ID" value="THV07416.1"/>
    <property type="molecule type" value="Genomic_DNA"/>
</dbReference>
<evidence type="ECO:0000256" key="1">
    <source>
        <dbReference type="ARBA" id="ARBA00004629"/>
    </source>
</evidence>
<dbReference type="Pfam" id="PF08311">
    <property type="entry name" value="Mad3_BUB1_I"/>
    <property type="match status" value="1"/>
</dbReference>
<dbReference type="SUPFAM" id="SSF56112">
    <property type="entry name" value="Protein kinase-like (PK-like)"/>
    <property type="match status" value="1"/>
</dbReference>
<feature type="compositionally biased region" description="Acidic residues" evidence="5">
    <location>
        <begin position="507"/>
        <end position="523"/>
    </location>
</feature>
<dbReference type="GO" id="GO:0000776">
    <property type="term" value="C:kinetochore"/>
    <property type="evidence" value="ECO:0007669"/>
    <property type="project" value="UniProtKB-KW"/>
</dbReference>
<feature type="domain" description="BUB1 N-terminal" evidence="7">
    <location>
        <begin position="12"/>
        <end position="170"/>
    </location>
</feature>
<keyword evidence="9" id="KW-1185">Reference proteome</keyword>
<feature type="region of interest" description="Disordered" evidence="5">
    <location>
        <begin position="227"/>
        <end position="278"/>
    </location>
</feature>
<dbReference type="SMART" id="SM00220">
    <property type="entry name" value="S_TKc"/>
    <property type="match status" value="1"/>
</dbReference>
<dbReference type="AlphaFoldDB" id="A0A4V4HIQ9"/>
<evidence type="ECO:0000256" key="2">
    <source>
        <dbReference type="ARBA" id="ARBA00022454"/>
    </source>
</evidence>
<keyword evidence="3" id="KW-0995">Kinetochore</keyword>
<dbReference type="InterPro" id="IPR011009">
    <property type="entry name" value="Kinase-like_dom_sf"/>
</dbReference>
<feature type="region of interest" description="Disordered" evidence="5">
    <location>
        <begin position="466"/>
        <end position="523"/>
    </location>
</feature>
<feature type="domain" description="Protein kinase" evidence="6">
    <location>
        <begin position="733"/>
        <end position="1047"/>
    </location>
</feature>
<evidence type="ECO:0000256" key="5">
    <source>
        <dbReference type="SAM" id="MobiDB-lite"/>
    </source>
</evidence>
<feature type="non-terminal residue" evidence="8">
    <location>
        <position position="1"/>
    </location>
</feature>
<dbReference type="Pfam" id="PF08171">
    <property type="entry name" value="Mad3_BUB1_II"/>
    <property type="match status" value="1"/>
</dbReference>
<feature type="compositionally biased region" description="Acidic residues" evidence="5">
    <location>
        <begin position="597"/>
        <end position="608"/>
    </location>
</feature>